<proteinExistence type="predicted"/>
<protein>
    <submittedName>
        <fullName evidence="2">Uncharacterized protein</fullName>
    </submittedName>
</protein>
<organism evidence="1 2">
    <name type="scientific">Panagrolaimus sp. ES5</name>
    <dbReference type="NCBI Taxonomy" id="591445"/>
    <lineage>
        <taxon>Eukaryota</taxon>
        <taxon>Metazoa</taxon>
        <taxon>Ecdysozoa</taxon>
        <taxon>Nematoda</taxon>
        <taxon>Chromadorea</taxon>
        <taxon>Rhabditida</taxon>
        <taxon>Tylenchina</taxon>
        <taxon>Panagrolaimomorpha</taxon>
        <taxon>Panagrolaimoidea</taxon>
        <taxon>Panagrolaimidae</taxon>
        <taxon>Panagrolaimus</taxon>
    </lineage>
</organism>
<dbReference type="Proteomes" id="UP000887579">
    <property type="component" value="Unplaced"/>
</dbReference>
<sequence length="188" mass="21891">MDPTVIEEEKRIAKLLGKNLVLSTAETIPSSDFRENLIRYVKKNVNGRQLFKLMKVNKSFIPKKFKLECSDRFRCYKSSFSTYLWNTGEIEIRKRENVSLFFQKSLYCNLKKVRLFHVKVKFTAIVNDNNGDPALIDDIIDLTPKLELGKHAFNSFTGAIARKLVQTNVDCIRLFHIPESFDFQTFVD</sequence>
<dbReference type="WBParaSite" id="ES5_v2.g23006.t1">
    <property type="protein sequence ID" value="ES5_v2.g23006.t1"/>
    <property type="gene ID" value="ES5_v2.g23006"/>
</dbReference>
<name>A0AC34G056_9BILA</name>
<evidence type="ECO:0000313" key="1">
    <source>
        <dbReference type="Proteomes" id="UP000887579"/>
    </source>
</evidence>
<evidence type="ECO:0000313" key="2">
    <source>
        <dbReference type="WBParaSite" id="ES5_v2.g23006.t1"/>
    </source>
</evidence>
<accession>A0AC34G056</accession>
<reference evidence="2" key="1">
    <citation type="submission" date="2022-11" db="UniProtKB">
        <authorList>
            <consortium name="WormBaseParasite"/>
        </authorList>
    </citation>
    <scope>IDENTIFICATION</scope>
</reference>